<gene>
    <name evidence="1" type="ORF">HPB50_010137</name>
</gene>
<evidence type="ECO:0000313" key="1">
    <source>
        <dbReference type="EMBL" id="KAH6942773.1"/>
    </source>
</evidence>
<protein>
    <submittedName>
        <fullName evidence="1">Uncharacterized protein</fullName>
    </submittedName>
</protein>
<dbReference type="Proteomes" id="UP000821845">
    <property type="component" value="Chromosome 10"/>
</dbReference>
<dbReference type="EMBL" id="CM023490">
    <property type="protein sequence ID" value="KAH6942773.1"/>
    <property type="molecule type" value="Genomic_DNA"/>
</dbReference>
<proteinExistence type="predicted"/>
<name>A0ACB7T758_HYAAI</name>
<keyword evidence="2" id="KW-1185">Reference proteome</keyword>
<evidence type="ECO:0000313" key="2">
    <source>
        <dbReference type="Proteomes" id="UP000821845"/>
    </source>
</evidence>
<accession>A0ACB7T758</accession>
<reference evidence="1" key="1">
    <citation type="submission" date="2020-05" db="EMBL/GenBank/DDBJ databases">
        <title>Large-scale comparative analyses of tick genomes elucidate their genetic diversity and vector capacities.</title>
        <authorList>
            <person name="Jia N."/>
            <person name="Wang J."/>
            <person name="Shi W."/>
            <person name="Du L."/>
            <person name="Sun Y."/>
            <person name="Zhan W."/>
            <person name="Jiang J."/>
            <person name="Wang Q."/>
            <person name="Zhang B."/>
            <person name="Ji P."/>
            <person name="Sakyi L.B."/>
            <person name="Cui X."/>
            <person name="Yuan T."/>
            <person name="Jiang B."/>
            <person name="Yang W."/>
            <person name="Lam T.T.-Y."/>
            <person name="Chang Q."/>
            <person name="Ding S."/>
            <person name="Wang X."/>
            <person name="Zhu J."/>
            <person name="Ruan X."/>
            <person name="Zhao L."/>
            <person name="Wei J."/>
            <person name="Que T."/>
            <person name="Du C."/>
            <person name="Cheng J."/>
            <person name="Dai P."/>
            <person name="Han X."/>
            <person name="Huang E."/>
            <person name="Gao Y."/>
            <person name="Liu J."/>
            <person name="Shao H."/>
            <person name="Ye R."/>
            <person name="Li L."/>
            <person name="Wei W."/>
            <person name="Wang X."/>
            <person name="Wang C."/>
            <person name="Yang T."/>
            <person name="Huo Q."/>
            <person name="Li W."/>
            <person name="Guo W."/>
            <person name="Chen H."/>
            <person name="Zhou L."/>
            <person name="Ni X."/>
            <person name="Tian J."/>
            <person name="Zhou Y."/>
            <person name="Sheng Y."/>
            <person name="Liu T."/>
            <person name="Pan Y."/>
            <person name="Xia L."/>
            <person name="Li J."/>
            <person name="Zhao F."/>
            <person name="Cao W."/>
        </authorList>
    </citation>
    <scope>NUCLEOTIDE SEQUENCE</scope>
    <source>
        <strain evidence="1">Hyas-2018</strain>
    </source>
</reference>
<organism evidence="1 2">
    <name type="scientific">Hyalomma asiaticum</name>
    <name type="common">Tick</name>
    <dbReference type="NCBI Taxonomy" id="266040"/>
    <lineage>
        <taxon>Eukaryota</taxon>
        <taxon>Metazoa</taxon>
        <taxon>Ecdysozoa</taxon>
        <taxon>Arthropoda</taxon>
        <taxon>Chelicerata</taxon>
        <taxon>Arachnida</taxon>
        <taxon>Acari</taxon>
        <taxon>Parasitiformes</taxon>
        <taxon>Ixodida</taxon>
        <taxon>Ixodoidea</taxon>
        <taxon>Ixodidae</taxon>
        <taxon>Hyalomminae</taxon>
        <taxon>Hyalomma</taxon>
    </lineage>
</organism>
<comment type="caution">
    <text evidence="1">The sequence shown here is derived from an EMBL/GenBank/DDBJ whole genome shotgun (WGS) entry which is preliminary data.</text>
</comment>
<sequence length="892" mass="97401">MASAGFLPPSSVSSVETVGQGAVGLKSAVKLVESALQSDSSYPLLVDQFAAYGPLPSCSGLQDLDYPADPYHVAAPEPGAPMRFRRIPLPAELTEQAARAQALCHLGLFPEIDRAWMVVDSDLFIWRYETGDDFAYFDGLSEAILAVGLVPPQPGVFQGHIHSLLCLATCAEIVILGATLQGGELLLQPEPLFTLPTDGVPTTCIVGSASGRIFLGGGDGSLYEVAYSTGGWWFGSRCRKVNHSSSALSYLMPAFLNLPFFVSNDPIAQVVVDDDRKALYTRSEKGTVQLFDLGVRGDQASRVISLQLNQLVQMASRVAPTMDAENFKVLVHIQVIPPSDSPQAHLMAITQTGVRLYLTTVSHVGPEARPSTLALLHVRLPPGFTPHAPSQRVHGVRTAFCQRGTTVLVASHTTDRDVFWTLAPDAYPFQPRFMETSTFGTVDAGVCCLATVKPSRAPRPQCTIGMPGGAAVLSDPPAVVTQHFEGPQKFVLLSRTSCCLYEKPRSVDMLRRLLEDWNTPEQAFRAFFALHGEVQASAICLILACNPTDLQVATRAFQAIIRYGGEAKLTEQASLFPASPVWASTPLPGAQGRPLNSFGSPLGPQQARPHDWRPTTLSTPQQPATEVVFSGRHDGCYVYFSRLVRPLWGLNLLSTVKHYNTDMFNSTLSGQDVENYLHAIVSFQRVLEELAGSPTMADASQSRLSSDGPLHLREQQTPRKAQAEVESRERASLRQLSQLVGYTAELLGLWKVLCDHQFRAAPESFPPDLRDQLHNATLRELLLADRQLPGALAAALVRTYLEDNAAAETVSERLRSVCPSLYRVEDALFTRAHEKLLAARAERNAEERRKLLNEAITLCKKVTTLVRFIDSRCLKFSALDIGDERGPCNTNP</sequence>